<feature type="binding site" evidence="22">
    <location>
        <position position="15"/>
    </location>
    <ligand>
        <name>ATP</name>
        <dbReference type="ChEBI" id="CHEBI:30616"/>
    </ligand>
</feature>
<keyword evidence="15 24" id="KW-1133">Transmembrane helix</keyword>
<evidence type="ECO:0000256" key="1">
    <source>
        <dbReference type="ARBA" id="ARBA00004429"/>
    </source>
</evidence>
<dbReference type="GO" id="GO:0046872">
    <property type="term" value="F:metal ion binding"/>
    <property type="evidence" value="ECO:0007669"/>
    <property type="project" value="UniProtKB-KW"/>
</dbReference>
<feature type="binding site" evidence="22">
    <location>
        <begin position="93"/>
        <end position="94"/>
    </location>
    <ligand>
        <name>ATP</name>
        <dbReference type="ChEBI" id="CHEBI:30616"/>
    </ligand>
</feature>
<comment type="caution">
    <text evidence="25">The sequence shown here is derived from an EMBL/GenBank/DDBJ whole genome shotgun (WGS) entry which is preliminary data.</text>
</comment>
<sequence length="120" mass="13614">MRNQPKYRFFANWSYAMAGLCEMLRSERSFRLELCVFVPLLLSLFFWNFSATLNLFLIFGTVFTIALECVNSAIERAVDLATSEIHPLAKGAKDTASTAVMMSLFLNAALWGYAFIGKFF</sequence>
<accession>C8PK25</accession>
<evidence type="ECO:0000256" key="17">
    <source>
        <dbReference type="ARBA" id="ARBA00023136"/>
    </source>
</evidence>
<dbReference type="InterPro" id="IPR036945">
    <property type="entry name" value="DAGK_sf"/>
</dbReference>
<evidence type="ECO:0000256" key="22">
    <source>
        <dbReference type="PIRSR" id="PIRSR600829-3"/>
    </source>
</evidence>
<evidence type="ECO:0000256" key="7">
    <source>
        <dbReference type="ARBA" id="ARBA00022519"/>
    </source>
</evidence>
<dbReference type="Pfam" id="PF01219">
    <property type="entry name" value="DAGK_prokar"/>
    <property type="match status" value="1"/>
</dbReference>
<keyword evidence="11 22" id="KW-0547">Nucleotide-binding</keyword>
<feature type="binding site" evidence="22">
    <location>
        <position position="8"/>
    </location>
    <ligand>
        <name>ATP</name>
        <dbReference type="ChEBI" id="CHEBI:30616"/>
    </ligand>
</feature>
<dbReference type="STRING" id="824.CGRAC_0680"/>
<feature type="binding site" evidence="23">
    <location>
        <position position="27"/>
    </location>
    <ligand>
        <name>a divalent metal cation</name>
        <dbReference type="ChEBI" id="CHEBI:60240"/>
    </ligand>
</feature>
<keyword evidence="19 24" id="KW-1208">Phospholipid metabolism</keyword>
<keyword evidence="7" id="KW-0997">Cell inner membrane</keyword>
<evidence type="ECO:0000256" key="6">
    <source>
        <dbReference type="ARBA" id="ARBA00022516"/>
    </source>
</evidence>
<feature type="binding site" evidence="22">
    <location>
        <begin position="84"/>
        <end position="86"/>
    </location>
    <ligand>
        <name>ATP</name>
        <dbReference type="ChEBI" id="CHEBI:30616"/>
    </ligand>
</feature>
<evidence type="ECO:0000256" key="21">
    <source>
        <dbReference type="PIRSR" id="PIRSR600829-2"/>
    </source>
</evidence>
<keyword evidence="13 22" id="KW-0067">ATP-binding</keyword>
<dbReference type="AlphaFoldDB" id="C8PK25"/>
<dbReference type="GO" id="GO:0004143">
    <property type="term" value="F:ATP-dependent diacylglycerol kinase activity"/>
    <property type="evidence" value="ECO:0007669"/>
    <property type="project" value="UniProtKB-EC"/>
</dbReference>
<comment type="similarity">
    <text evidence="2 24">Belongs to the bacterial diacylglycerol kinase family.</text>
</comment>
<comment type="function">
    <text evidence="24">Catalyzes the ATP-dependent phosphorylation of sn-l,2-diacylglycerol (DAG) to phosphatidic acid. Involved in the recycling of diacylglycerol produced as a by-product during membrane-derived oligosaccharide (MDO) biosynthesis.</text>
</comment>
<evidence type="ECO:0000256" key="13">
    <source>
        <dbReference type="ARBA" id="ARBA00022840"/>
    </source>
</evidence>
<protein>
    <recommendedName>
        <fullName evidence="4 24">Diacylglycerol kinase</fullName>
        <ecNumber evidence="3 24">2.7.1.107</ecNumber>
    </recommendedName>
</protein>
<keyword evidence="6" id="KW-0444">Lipid biosynthesis</keyword>
<keyword evidence="9 24" id="KW-0812">Transmembrane</keyword>
<gene>
    <name evidence="25" type="ORF">CAMGR0001_1576</name>
</gene>
<feature type="transmembrane region" description="Helical" evidence="24">
    <location>
        <begin position="95"/>
        <end position="116"/>
    </location>
</feature>
<dbReference type="OrthoDB" id="5460798at2"/>
<evidence type="ECO:0000256" key="24">
    <source>
        <dbReference type="RuleBase" id="RU363065"/>
    </source>
</evidence>
<dbReference type="RefSeq" id="WP_005872339.1">
    <property type="nucleotide sequence ID" value="NZ_ACYG01000027.1"/>
</dbReference>
<keyword evidence="26" id="KW-1185">Reference proteome</keyword>
<proteinExistence type="inferred from homology"/>
<evidence type="ECO:0000313" key="26">
    <source>
        <dbReference type="Proteomes" id="UP000005709"/>
    </source>
</evidence>
<dbReference type="EMBL" id="ACYG01000027">
    <property type="protein sequence ID" value="EEV17280.1"/>
    <property type="molecule type" value="Genomic_DNA"/>
</dbReference>
<dbReference type="Gene3D" id="1.10.287.3610">
    <property type="match status" value="1"/>
</dbReference>
<evidence type="ECO:0000313" key="25">
    <source>
        <dbReference type="EMBL" id="EEV17280.1"/>
    </source>
</evidence>
<dbReference type="EC" id="2.7.1.107" evidence="3 24"/>
<evidence type="ECO:0000256" key="14">
    <source>
        <dbReference type="ARBA" id="ARBA00022842"/>
    </source>
</evidence>
<feature type="binding site" evidence="23">
    <location>
        <position position="75"/>
    </location>
    <ligand>
        <name>a divalent metal cation</name>
        <dbReference type="ChEBI" id="CHEBI:60240"/>
    </ligand>
</feature>
<evidence type="ECO:0000256" key="23">
    <source>
        <dbReference type="PIRSR" id="PIRSR600829-4"/>
    </source>
</evidence>
<feature type="transmembrane region" description="Helical" evidence="24">
    <location>
        <begin position="30"/>
        <end position="49"/>
    </location>
</feature>
<dbReference type="GO" id="GO:0006654">
    <property type="term" value="P:phosphatidic acid biosynthetic process"/>
    <property type="evidence" value="ECO:0007669"/>
    <property type="project" value="InterPro"/>
</dbReference>
<dbReference type="InterPro" id="IPR033718">
    <property type="entry name" value="DAGK_prok"/>
</dbReference>
<dbReference type="InterPro" id="IPR000829">
    <property type="entry name" value="DAGK"/>
</dbReference>
<feature type="binding site" evidence="22">
    <location>
        <position position="75"/>
    </location>
    <ligand>
        <name>ATP</name>
        <dbReference type="ChEBI" id="CHEBI:30616"/>
    </ligand>
</feature>
<evidence type="ECO:0000256" key="2">
    <source>
        <dbReference type="ARBA" id="ARBA00005967"/>
    </source>
</evidence>
<dbReference type="eggNOG" id="COG0818">
    <property type="taxonomic scope" value="Bacteria"/>
</dbReference>
<dbReference type="PANTHER" id="PTHR34299:SF1">
    <property type="entry name" value="DIACYLGLYCEROL KINASE"/>
    <property type="match status" value="1"/>
</dbReference>
<feature type="binding site" evidence="22">
    <location>
        <position position="27"/>
    </location>
    <ligand>
        <name>ATP</name>
        <dbReference type="ChEBI" id="CHEBI:30616"/>
    </ligand>
</feature>
<dbReference type="Proteomes" id="UP000005709">
    <property type="component" value="Unassembled WGS sequence"/>
</dbReference>
<comment type="caution">
    <text evidence="24">Lacks conserved residue(s) required for the propagation of feature annotation.</text>
</comment>
<evidence type="ECO:0000256" key="20">
    <source>
        <dbReference type="PIRSR" id="PIRSR600829-1"/>
    </source>
</evidence>
<keyword evidence="5" id="KW-1003">Cell membrane</keyword>
<evidence type="ECO:0000256" key="3">
    <source>
        <dbReference type="ARBA" id="ARBA00012133"/>
    </source>
</evidence>
<comment type="cofactor">
    <cofactor evidence="23">
        <name>Mg(2+)</name>
        <dbReference type="ChEBI" id="CHEBI:18420"/>
    </cofactor>
    <text evidence="23">Mn(2+), Zn(2+), Cd(2+) and Co(2+) support activity to lesser extents.</text>
</comment>
<comment type="subcellular location">
    <subcellularLocation>
        <location evidence="1">Cell inner membrane</location>
        <topology evidence="1">Multi-pass membrane protein</topology>
    </subcellularLocation>
</comment>
<keyword evidence="8 24" id="KW-0808">Transferase</keyword>
<evidence type="ECO:0000256" key="8">
    <source>
        <dbReference type="ARBA" id="ARBA00022679"/>
    </source>
</evidence>
<dbReference type="CDD" id="cd14264">
    <property type="entry name" value="DAGK_IM"/>
    <property type="match status" value="1"/>
</dbReference>
<keyword evidence="10 23" id="KW-0479">Metal-binding</keyword>
<evidence type="ECO:0000256" key="4">
    <source>
        <dbReference type="ARBA" id="ARBA00017575"/>
    </source>
</evidence>
<comment type="catalytic activity">
    <reaction evidence="24">
        <text>a 1,2-diacyl-sn-glycerol + ATP = a 1,2-diacyl-sn-glycero-3-phosphate + ADP + H(+)</text>
        <dbReference type="Rhea" id="RHEA:10272"/>
        <dbReference type="ChEBI" id="CHEBI:15378"/>
        <dbReference type="ChEBI" id="CHEBI:17815"/>
        <dbReference type="ChEBI" id="CHEBI:30616"/>
        <dbReference type="ChEBI" id="CHEBI:58608"/>
        <dbReference type="ChEBI" id="CHEBI:456216"/>
        <dbReference type="EC" id="2.7.1.107"/>
    </reaction>
</comment>
<dbReference type="GO" id="GO:0005524">
    <property type="term" value="F:ATP binding"/>
    <property type="evidence" value="ECO:0007669"/>
    <property type="project" value="UniProtKB-KW"/>
</dbReference>
<feature type="active site" description="Proton acceptor" evidence="20">
    <location>
        <position position="68"/>
    </location>
</feature>
<keyword evidence="17 24" id="KW-0472">Membrane</keyword>
<evidence type="ECO:0000256" key="9">
    <source>
        <dbReference type="ARBA" id="ARBA00022692"/>
    </source>
</evidence>
<keyword evidence="18" id="KW-0594">Phospholipid biosynthesis</keyword>
<keyword evidence="14 23" id="KW-0460">Magnesium</keyword>
<evidence type="ECO:0000256" key="16">
    <source>
        <dbReference type="ARBA" id="ARBA00023098"/>
    </source>
</evidence>
<name>C8PK25_9BACT</name>
<evidence type="ECO:0000256" key="18">
    <source>
        <dbReference type="ARBA" id="ARBA00023209"/>
    </source>
</evidence>
<dbReference type="PANTHER" id="PTHR34299">
    <property type="entry name" value="DIACYLGLYCEROL KINASE"/>
    <property type="match status" value="1"/>
</dbReference>
<feature type="binding site" evidence="21">
    <location>
        <position position="97"/>
    </location>
    <ligand>
        <name>substrate</name>
    </ligand>
</feature>
<feature type="binding site" evidence="21">
    <location>
        <position position="68"/>
    </location>
    <ligand>
        <name>substrate</name>
    </ligand>
</feature>
<keyword evidence="12 24" id="KW-0418">Kinase</keyword>
<evidence type="ECO:0000256" key="11">
    <source>
        <dbReference type="ARBA" id="ARBA00022741"/>
    </source>
</evidence>
<evidence type="ECO:0000256" key="15">
    <source>
        <dbReference type="ARBA" id="ARBA00022989"/>
    </source>
</evidence>
<evidence type="ECO:0000256" key="19">
    <source>
        <dbReference type="ARBA" id="ARBA00023264"/>
    </source>
</evidence>
<evidence type="ECO:0000256" key="5">
    <source>
        <dbReference type="ARBA" id="ARBA00022475"/>
    </source>
</evidence>
<dbReference type="PROSITE" id="PS01069">
    <property type="entry name" value="DAGK_PROKAR"/>
    <property type="match status" value="1"/>
</dbReference>
<feature type="binding site" evidence="21">
    <location>
        <position position="8"/>
    </location>
    <ligand>
        <name>substrate</name>
    </ligand>
</feature>
<evidence type="ECO:0000256" key="10">
    <source>
        <dbReference type="ARBA" id="ARBA00022723"/>
    </source>
</evidence>
<keyword evidence="16 24" id="KW-0443">Lipid metabolism</keyword>
<evidence type="ECO:0000256" key="12">
    <source>
        <dbReference type="ARBA" id="ARBA00022777"/>
    </source>
</evidence>
<dbReference type="GO" id="GO:0005886">
    <property type="term" value="C:plasma membrane"/>
    <property type="evidence" value="ECO:0007669"/>
    <property type="project" value="UniProtKB-SubCell"/>
</dbReference>
<reference evidence="25 26" key="1">
    <citation type="submission" date="2009-07" db="EMBL/GenBank/DDBJ databases">
        <authorList>
            <person name="Madupu R."/>
            <person name="Sebastian Y."/>
            <person name="Durkin A.S."/>
            <person name="Torralba M."/>
            <person name="Methe B."/>
            <person name="Sutton G.G."/>
            <person name="Strausberg R.L."/>
            <person name="Nelson K.E."/>
        </authorList>
    </citation>
    <scope>NUCLEOTIDE SEQUENCE [LARGE SCALE GENOMIC DNA]</scope>
    <source>
        <strain evidence="25 26">RM3268</strain>
    </source>
</reference>
<organism evidence="25 26">
    <name type="scientific">Campylobacter gracilis RM3268</name>
    <dbReference type="NCBI Taxonomy" id="553220"/>
    <lineage>
        <taxon>Bacteria</taxon>
        <taxon>Pseudomonadati</taxon>
        <taxon>Campylobacterota</taxon>
        <taxon>Epsilonproteobacteria</taxon>
        <taxon>Campylobacterales</taxon>
        <taxon>Campylobacteraceae</taxon>
        <taxon>Campylobacter</taxon>
    </lineage>
</organism>